<dbReference type="Proteomes" id="UP001163262">
    <property type="component" value="Chromosome"/>
</dbReference>
<evidence type="ECO:0000313" key="1">
    <source>
        <dbReference type="EMBL" id="UZD42087.1"/>
    </source>
</evidence>
<dbReference type="AlphaFoldDB" id="A0AA46ZTJ9"/>
<dbReference type="EMBL" id="CP110230">
    <property type="protein sequence ID" value="UZD42087.1"/>
    <property type="molecule type" value="Genomic_DNA"/>
</dbReference>
<gene>
    <name evidence="1" type="ORF">OL231_05985</name>
</gene>
<sequence length="56" mass="6469">MDAELIDNILTEDDLLLKQQKEAKKYSIQKGLEEDKAGLHIPQEDVEQEMNAILWS</sequence>
<dbReference type="RefSeq" id="WP_009418193.1">
    <property type="nucleotide sequence ID" value="NZ_CP110228.1"/>
</dbReference>
<reference evidence="1" key="1">
    <citation type="submission" date="2022-10" db="EMBL/GenBank/DDBJ databases">
        <title>Complete genome sequence of Capnocytophaga ochracea KCOM 2812 isolated from actinomycosis lesion.</title>
        <authorList>
            <person name="Kook J.-K."/>
            <person name="Park S.-N."/>
            <person name="Lim Y.K."/>
        </authorList>
    </citation>
    <scope>NUCLEOTIDE SEQUENCE</scope>
    <source>
        <strain evidence="1">KCOM 28121</strain>
    </source>
</reference>
<protein>
    <submittedName>
        <fullName evidence="1">Antitoxin</fullName>
    </submittedName>
</protein>
<name>A0AA46ZTJ9_CAPOC</name>
<proteinExistence type="predicted"/>
<evidence type="ECO:0000313" key="2">
    <source>
        <dbReference type="Proteomes" id="UP001163262"/>
    </source>
</evidence>
<organism evidence="1 2">
    <name type="scientific">Capnocytophaga ochracea</name>
    <dbReference type="NCBI Taxonomy" id="1018"/>
    <lineage>
        <taxon>Bacteria</taxon>
        <taxon>Pseudomonadati</taxon>
        <taxon>Bacteroidota</taxon>
        <taxon>Flavobacteriia</taxon>
        <taxon>Flavobacteriales</taxon>
        <taxon>Flavobacteriaceae</taxon>
        <taxon>Capnocytophaga</taxon>
    </lineage>
</organism>
<accession>A0AA46ZTJ9</accession>